<keyword evidence="7 10" id="KW-0106">Calcium</keyword>
<dbReference type="GO" id="GO:0005509">
    <property type="term" value="F:calcium ion binding"/>
    <property type="evidence" value="ECO:0007669"/>
    <property type="project" value="InterPro"/>
</dbReference>
<keyword evidence="6 10" id="KW-0378">Hydrolase</keyword>
<dbReference type="PANTHER" id="PTHR18896:SF115">
    <property type="entry name" value="PHOSPHOLIPASE D ALPHA 1"/>
    <property type="match status" value="1"/>
</dbReference>
<dbReference type="Gene3D" id="2.60.40.150">
    <property type="entry name" value="C2 domain"/>
    <property type="match status" value="1"/>
</dbReference>
<evidence type="ECO:0000256" key="10">
    <source>
        <dbReference type="PIRNR" id="PIRNR036470"/>
    </source>
</evidence>
<evidence type="ECO:0000256" key="7">
    <source>
        <dbReference type="ARBA" id="ARBA00022837"/>
    </source>
</evidence>
<dbReference type="InterPro" id="IPR015679">
    <property type="entry name" value="PLipase_D_fam"/>
</dbReference>
<dbReference type="EMBL" id="LVLJ01003443">
    <property type="protein sequence ID" value="OAE21408.1"/>
    <property type="molecule type" value="Genomic_DNA"/>
</dbReference>
<organism evidence="13 14">
    <name type="scientific">Marchantia polymorpha subsp. ruderalis</name>
    <dbReference type="NCBI Taxonomy" id="1480154"/>
    <lineage>
        <taxon>Eukaryota</taxon>
        <taxon>Viridiplantae</taxon>
        <taxon>Streptophyta</taxon>
        <taxon>Embryophyta</taxon>
        <taxon>Marchantiophyta</taxon>
        <taxon>Marchantiopsida</taxon>
        <taxon>Marchantiidae</taxon>
        <taxon>Marchantiales</taxon>
        <taxon>Marchantiaceae</taxon>
        <taxon>Marchantia</taxon>
    </lineage>
</organism>
<dbReference type="InterPro" id="IPR024632">
    <property type="entry name" value="PLipase_D_C"/>
</dbReference>
<evidence type="ECO:0000313" key="13">
    <source>
        <dbReference type="EMBL" id="OAE21408.1"/>
    </source>
</evidence>
<dbReference type="InterPro" id="IPR035892">
    <property type="entry name" value="C2_domain_sf"/>
</dbReference>
<dbReference type="Pfam" id="PF00614">
    <property type="entry name" value="PLDc"/>
    <property type="match status" value="1"/>
</dbReference>
<dbReference type="PROSITE" id="PS50004">
    <property type="entry name" value="C2"/>
    <property type="match status" value="1"/>
</dbReference>
<keyword evidence="9" id="KW-0443">Lipid metabolism</keyword>
<dbReference type="GO" id="GO:0046470">
    <property type="term" value="P:phosphatidylcholine metabolic process"/>
    <property type="evidence" value="ECO:0007669"/>
    <property type="project" value="InterPro"/>
</dbReference>
<dbReference type="CDD" id="cd04015">
    <property type="entry name" value="C2_plant_PLD"/>
    <property type="match status" value="1"/>
</dbReference>
<dbReference type="SMART" id="SM00239">
    <property type="entry name" value="C2"/>
    <property type="match status" value="1"/>
</dbReference>
<evidence type="ECO:0000259" key="11">
    <source>
        <dbReference type="PROSITE" id="PS50004"/>
    </source>
</evidence>
<dbReference type="PIRSF" id="PIRSF036470">
    <property type="entry name" value="PLD_plant"/>
    <property type="match status" value="1"/>
</dbReference>
<dbReference type="PANTHER" id="PTHR18896">
    <property type="entry name" value="PHOSPHOLIPASE D"/>
    <property type="match status" value="1"/>
</dbReference>
<dbReference type="Gene3D" id="3.30.870.10">
    <property type="entry name" value="Endonuclease Chain A"/>
    <property type="match status" value="2"/>
</dbReference>
<comment type="catalytic activity">
    <reaction evidence="1 10">
        <text>a 1,2-diacyl-sn-glycero-3-phosphocholine + H2O = a 1,2-diacyl-sn-glycero-3-phosphate + choline + H(+)</text>
        <dbReference type="Rhea" id="RHEA:14445"/>
        <dbReference type="ChEBI" id="CHEBI:15354"/>
        <dbReference type="ChEBI" id="CHEBI:15377"/>
        <dbReference type="ChEBI" id="CHEBI:15378"/>
        <dbReference type="ChEBI" id="CHEBI:57643"/>
        <dbReference type="ChEBI" id="CHEBI:58608"/>
        <dbReference type="EC" id="3.1.4.4"/>
    </reaction>
</comment>
<evidence type="ECO:0000256" key="1">
    <source>
        <dbReference type="ARBA" id="ARBA00000798"/>
    </source>
</evidence>
<dbReference type="PROSITE" id="PS50035">
    <property type="entry name" value="PLD"/>
    <property type="match status" value="2"/>
</dbReference>
<evidence type="ECO:0000259" key="12">
    <source>
        <dbReference type="PROSITE" id="PS50035"/>
    </source>
</evidence>
<evidence type="ECO:0000256" key="4">
    <source>
        <dbReference type="ARBA" id="ARBA00022723"/>
    </source>
</evidence>
<dbReference type="SUPFAM" id="SSF56024">
    <property type="entry name" value="Phospholipase D/nuclease"/>
    <property type="match status" value="2"/>
</dbReference>
<dbReference type="GO" id="GO:0005886">
    <property type="term" value="C:plasma membrane"/>
    <property type="evidence" value="ECO:0007669"/>
    <property type="project" value="TreeGrafter"/>
</dbReference>
<evidence type="ECO:0000256" key="9">
    <source>
        <dbReference type="ARBA" id="ARBA00023098"/>
    </source>
</evidence>
<feature type="domain" description="C2" evidence="11">
    <location>
        <begin position="1"/>
        <end position="96"/>
    </location>
</feature>
<dbReference type="InterPro" id="IPR001736">
    <property type="entry name" value="PLipase_D/transphosphatidylase"/>
</dbReference>
<sequence length="778" mass="87801">MQLVENIEDTIGIGKGKSRLYATVDLGKTRVGRTRIIEKEPVRPVWNESFRIYAAHSVPDVVITVKDDNTIGATLIGRAKVPVSEVLSGRVIDDWYDLFRDNGDPVKGGEAKVRFRMQYFAAVDDECWGRGINSPDFPGVPYTFFQQRKGCRVRLYQDAHMADNFLPPIYLDNGQHEPTRCWEDAYQMIMGAKHLIYITGWSVYTEIKLIRDEDRMIEGAEGVTLGELLKRKAAEGVKVNLLVWDDRTSIGFLKRDGLMATHDEDTANFFENTEVKCILCPRNPDDSLSIIQGFQIGTMFTHHQKTLIVDAPVPGGDEDGQRRILSLVGGIDLCDGRYDTQHHPIFRTLATVNHDDFHQPNFAGASIECGGPREPWHDIHAQVEGRVAWDILYNFEQRWRKQAGADNAERLVTIVDQNDIDPPSDVTEEEDPETWNVQLFRSIDNGAVDFPEEPDEAAKCGLVSGKDSVIDRSIQDAYISAIRRAKDYIYIENQYFLGSAFGWDDKRDSGASHLIPMELALKIVSKIEAGERFAVYVVVPMWPEGAPESGSVQAILNWMHRTLQMMYKLIAQALHAAGSDESPRDYLNFYCLGNREAYQDGEYEPTGKPEPESDYDLAQRNRRFMIYVHSKMMIVDDEYIIVGSANINERSMNGSRDSEIAIGAYQPHHLLNSEGFPHGQVHGFRMSLWFEHMGRLENCFLSPQSLECVQTVNSIADELWAYYTQEEPVDLSGHLLPFPVAVTHEGDVTELPGMTCFPDTKAPILGALQDALPPILTT</sequence>
<dbReference type="EC" id="3.1.4.4" evidence="10"/>
<dbReference type="InterPro" id="IPR000008">
    <property type="entry name" value="C2_dom"/>
</dbReference>
<dbReference type="InterPro" id="IPR011402">
    <property type="entry name" value="PLipase_D_pln"/>
</dbReference>
<gene>
    <name evidence="13" type="ORF">AXG93_3658s1300</name>
</gene>
<evidence type="ECO:0000313" key="14">
    <source>
        <dbReference type="Proteomes" id="UP000077202"/>
    </source>
</evidence>
<dbReference type="Proteomes" id="UP000077202">
    <property type="component" value="Unassembled WGS sequence"/>
</dbReference>
<comment type="caution">
    <text evidence="13">The sequence shown here is derived from an EMBL/GenBank/DDBJ whole genome shotgun (WGS) entry which is preliminary data.</text>
</comment>
<evidence type="ECO:0000256" key="6">
    <source>
        <dbReference type="ARBA" id="ARBA00022801"/>
    </source>
</evidence>
<evidence type="ECO:0000256" key="3">
    <source>
        <dbReference type="ARBA" id="ARBA00010683"/>
    </source>
</evidence>
<feature type="domain" description="PLD phosphodiesterase" evidence="12">
    <location>
        <begin position="298"/>
        <end position="337"/>
    </location>
</feature>
<evidence type="ECO:0000256" key="5">
    <source>
        <dbReference type="ARBA" id="ARBA00022737"/>
    </source>
</evidence>
<dbReference type="Pfam" id="PF00168">
    <property type="entry name" value="C2"/>
    <property type="match status" value="1"/>
</dbReference>
<accession>A0A176VKB7</accession>
<evidence type="ECO:0000256" key="2">
    <source>
        <dbReference type="ARBA" id="ARBA00001913"/>
    </source>
</evidence>
<dbReference type="SUPFAM" id="SSF49562">
    <property type="entry name" value="C2 domain (Calcium/lipid-binding domain, CaLB)"/>
    <property type="match status" value="1"/>
</dbReference>
<dbReference type="Pfam" id="PF12357">
    <property type="entry name" value="PLD_C"/>
    <property type="match status" value="1"/>
</dbReference>
<evidence type="ECO:0000256" key="8">
    <source>
        <dbReference type="ARBA" id="ARBA00022963"/>
    </source>
</evidence>
<comment type="function">
    <text evidence="10">Hydrolyzes glycerol-phospholipids at the terminal phosphodiesteric bond.</text>
</comment>
<reference evidence="13" key="1">
    <citation type="submission" date="2016-03" db="EMBL/GenBank/DDBJ databases">
        <title>Mechanisms controlling the formation of the plant cell surface in tip-growing cells are functionally conserved among land plants.</title>
        <authorList>
            <person name="Honkanen S."/>
            <person name="Jones V.A."/>
            <person name="Morieri G."/>
            <person name="Champion C."/>
            <person name="Hetherington A.J."/>
            <person name="Kelly S."/>
            <person name="Saint-Marcoux D."/>
            <person name="Proust H."/>
            <person name="Prescott H."/>
            <person name="Dolan L."/>
        </authorList>
    </citation>
    <scope>NUCLEOTIDE SEQUENCE [LARGE SCALE GENOMIC DNA]</scope>
    <source>
        <tissue evidence="13">Whole gametophyte</tissue>
    </source>
</reference>
<dbReference type="FunFam" id="3.30.870.10:FF:000025">
    <property type="entry name" value="Phospholipase D delta"/>
    <property type="match status" value="1"/>
</dbReference>
<keyword evidence="5" id="KW-0677">Repeat</keyword>
<keyword evidence="8 10" id="KW-0442">Lipid degradation</keyword>
<dbReference type="SMART" id="SM00155">
    <property type="entry name" value="PLDc"/>
    <property type="match status" value="2"/>
</dbReference>
<proteinExistence type="inferred from homology"/>
<dbReference type="GO" id="GO:0004630">
    <property type="term" value="F:phospholipase D activity"/>
    <property type="evidence" value="ECO:0007669"/>
    <property type="project" value="UniProtKB-EC"/>
</dbReference>
<comment type="similarity">
    <text evidence="3 10">Belongs to the phospholipase D family. C2-PLD subfamily.</text>
</comment>
<comment type="cofactor">
    <cofactor evidence="2 10">
        <name>Ca(2+)</name>
        <dbReference type="ChEBI" id="CHEBI:29108"/>
    </cofactor>
</comment>
<dbReference type="AlphaFoldDB" id="A0A176VKB7"/>
<keyword evidence="4" id="KW-0479">Metal-binding</keyword>
<feature type="domain" description="PLD phosphodiesterase" evidence="12">
    <location>
        <begin position="624"/>
        <end position="651"/>
    </location>
</feature>
<dbReference type="GO" id="GO:0009395">
    <property type="term" value="P:phospholipid catabolic process"/>
    <property type="evidence" value="ECO:0007669"/>
    <property type="project" value="TreeGrafter"/>
</dbReference>
<keyword evidence="14" id="KW-1185">Reference proteome</keyword>
<name>A0A176VKB7_MARPO</name>
<protein>
    <recommendedName>
        <fullName evidence="10">Phospholipase D</fullName>
        <ecNumber evidence="10">3.1.4.4</ecNumber>
    </recommendedName>
</protein>